<reference evidence="2 3" key="1">
    <citation type="journal article" date="2019" name="Emerg. Microbes Infect.">
        <title>Comprehensive subspecies identification of 175 nontuberculous mycobacteria species based on 7547 genomic profiles.</title>
        <authorList>
            <person name="Matsumoto Y."/>
            <person name="Kinjo T."/>
            <person name="Motooka D."/>
            <person name="Nabeya D."/>
            <person name="Jung N."/>
            <person name="Uechi K."/>
            <person name="Horii T."/>
            <person name="Iida T."/>
            <person name="Fujita J."/>
            <person name="Nakamura S."/>
        </authorList>
    </citation>
    <scope>NUCLEOTIDE SEQUENCE [LARGE SCALE GENOMIC DNA]</scope>
    <source>
        <strain evidence="2 3">JCM 6396</strain>
    </source>
</reference>
<accession>A0A7I7JXA2</accession>
<gene>
    <name evidence="2" type="ORF">MDUV_07940</name>
</gene>
<protein>
    <recommendedName>
        <fullName evidence="4">Secreted protein</fullName>
    </recommendedName>
</protein>
<dbReference type="Proteomes" id="UP000467006">
    <property type="component" value="Chromosome"/>
</dbReference>
<evidence type="ECO:0008006" key="4">
    <source>
        <dbReference type="Google" id="ProtNLM"/>
    </source>
</evidence>
<organism evidence="2 3">
    <name type="scientific">Mycolicibacterium duvalii</name>
    <dbReference type="NCBI Taxonomy" id="39688"/>
    <lineage>
        <taxon>Bacteria</taxon>
        <taxon>Bacillati</taxon>
        <taxon>Actinomycetota</taxon>
        <taxon>Actinomycetes</taxon>
        <taxon>Mycobacteriales</taxon>
        <taxon>Mycobacteriaceae</taxon>
        <taxon>Mycolicibacterium</taxon>
    </lineage>
</organism>
<dbReference type="RefSeq" id="WP_165776254.1">
    <property type="nucleotide sequence ID" value="NZ_AP022563.1"/>
</dbReference>
<dbReference type="EMBL" id="AP022563">
    <property type="protein sequence ID" value="BBX15934.1"/>
    <property type="molecule type" value="Genomic_DNA"/>
</dbReference>
<dbReference type="KEGG" id="mdu:MDUV_07940"/>
<evidence type="ECO:0000313" key="2">
    <source>
        <dbReference type="EMBL" id="BBX15934.1"/>
    </source>
</evidence>
<evidence type="ECO:0000313" key="3">
    <source>
        <dbReference type="Proteomes" id="UP000467006"/>
    </source>
</evidence>
<feature type="signal peptide" evidence="1">
    <location>
        <begin position="1"/>
        <end position="24"/>
    </location>
</feature>
<keyword evidence="1" id="KW-0732">Signal</keyword>
<feature type="chain" id="PRO_5029600579" description="Secreted protein" evidence="1">
    <location>
        <begin position="25"/>
        <end position="171"/>
    </location>
</feature>
<dbReference type="AlphaFoldDB" id="A0A7I7JXA2"/>
<name>A0A7I7JXA2_9MYCO</name>
<keyword evidence="3" id="KW-1185">Reference proteome</keyword>
<evidence type="ECO:0000256" key="1">
    <source>
        <dbReference type="SAM" id="SignalP"/>
    </source>
</evidence>
<sequence length="171" mass="17908">MATFSAVLAVVLGMSVASTTPARASEVMEGVYTYTPADGTSGTWTIYPSCVPVVGDLREPLYLPVGCTLHVAGSQGAPGGDARLVGGVWSFTTPNSKGMKCPDGTWAPTVDTLSFDDATMSGTRSISHNGNCGMQPGIINSPFTLAYREALPLPVDRYPLICEPGGLRRCF</sequence>
<proteinExistence type="predicted"/>